<dbReference type="EMBL" id="JBHTLY010000001">
    <property type="protein sequence ID" value="MFD1200981.1"/>
    <property type="molecule type" value="Genomic_DNA"/>
</dbReference>
<keyword evidence="2" id="KW-1133">Transmembrane helix</keyword>
<keyword evidence="4" id="KW-0378">Hydrolase</keyword>
<proteinExistence type="predicted"/>
<dbReference type="CDD" id="cd12797">
    <property type="entry name" value="M23_peptidase"/>
    <property type="match status" value="1"/>
</dbReference>
<accession>A0ABW3TJT6</accession>
<dbReference type="InterPro" id="IPR050570">
    <property type="entry name" value="Cell_wall_metabolism_enzyme"/>
</dbReference>
<dbReference type="PANTHER" id="PTHR21666:SF270">
    <property type="entry name" value="MUREIN HYDROLASE ACTIVATOR ENVC"/>
    <property type="match status" value="1"/>
</dbReference>
<reference evidence="5" key="1">
    <citation type="journal article" date="2019" name="Int. J. Syst. Evol. Microbiol.">
        <title>The Global Catalogue of Microorganisms (GCM) 10K type strain sequencing project: providing services to taxonomists for standard genome sequencing and annotation.</title>
        <authorList>
            <consortium name="The Broad Institute Genomics Platform"/>
            <consortium name="The Broad Institute Genome Sequencing Center for Infectious Disease"/>
            <person name="Wu L."/>
            <person name="Ma J."/>
        </authorList>
    </citation>
    <scope>NUCLEOTIDE SEQUENCE [LARGE SCALE GENOMIC DNA]</scope>
    <source>
        <strain evidence="5">CCUG 50213</strain>
    </source>
</reference>
<dbReference type="Proteomes" id="UP001597181">
    <property type="component" value="Unassembled WGS sequence"/>
</dbReference>
<dbReference type="Gene3D" id="2.70.70.10">
    <property type="entry name" value="Glucose Permease (Domain IIA)"/>
    <property type="match status" value="1"/>
</dbReference>
<dbReference type="SUPFAM" id="SSF51261">
    <property type="entry name" value="Duplicated hybrid motif"/>
    <property type="match status" value="1"/>
</dbReference>
<dbReference type="RefSeq" id="WP_343959695.1">
    <property type="nucleotide sequence ID" value="NZ_BAAAKZ010000003.1"/>
</dbReference>
<dbReference type="InterPro" id="IPR011055">
    <property type="entry name" value="Dup_hybrid_motif"/>
</dbReference>
<dbReference type="GO" id="GO:0016787">
    <property type="term" value="F:hydrolase activity"/>
    <property type="evidence" value="ECO:0007669"/>
    <property type="project" value="UniProtKB-KW"/>
</dbReference>
<sequence length="304" mass="32146">MSDSPQEPTAYPSRRSLREAQQQLHQEESTPPGGLFLTPLPEFTLGGNPEATEPDTLTAQVAPTKRRTAKKLVAATFSLACVGTLAVTTTMPAFSSSFGDVDAAAAHAAQQLQSSQTSGSQDALDAIGSVELGVDPGSYKQITPEAGLVDPATLENTEIRNAFDRDYPLTDGFAYRTAPVEQFHDAQDIAAPGGTPVLAIGSGVVIEAGYANDGCGFSIKLQHKVSEETLTSRYCHMQVDSHDRKVGDTIEIGDQIGRVGNTGMSFGDHLHLALRRSGVPIDPLPYIQEQIDKAAKRAAAAAAK</sequence>
<feature type="domain" description="M23ase beta-sheet core" evidence="3">
    <location>
        <begin position="183"/>
        <end position="283"/>
    </location>
</feature>
<evidence type="ECO:0000313" key="5">
    <source>
        <dbReference type="Proteomes" id="UP001597181"/>
    </source>
</evidence>
<name>A0ABW3TJT6_9MICO</name>
<keyword evidence="5" id="KW-1185">Reference proteome</keyword>
<evidence type="ECO:0000256" key="2">
    <source>
        <dbReference type="SAM" id="Phobius"/>
    </source>
</evidence>
<feature type="region of interest" description="Disordered" evidence="1">
    <location>
        <begin position="1"/>
        <end position="63"/>
    </location>
</feature>
<protein>
    <submittedName>
        <fullName evidence="4">M23 family metallopeptidase</fullName>
        <ecNumber evidence="4">3.4.24.-</ecNumber>
    </submittedName>
</protein>
<keyword evidence="2" id="KW-0472">Membrane</keyword>
<organism evidence="4 5">
    <name type="scientific">Leucobacter albus</name>
    <dbReference type="NCBI Taxonomy" id="272210"/>
    <lineage>
        <taxon>Bacteria</taxon>
        <taxon>Bacillati</taxon>
        <taxon>Actinomycetota</taxon>
        <taxon>Actinomycetes</taxon>
        <taxon>Micrococcales</taxon>
        <taxon>Microbacteriaceae</taxon>
        <taxon>Leucobacter</taxon>
    </lineage>
</organism>
<dbReference type="InterPro" id="IPR016047">
    <property type="entry name" value="M23ase_b-sheet_dom"/>
</dbReference>
<comment type="caution">
    <text evidence="4">The sequence shown here is derived from an EMBL/GenBank/DDBJ whole genome shotgun (WGS) entry which is preliminary data.</text>
</comment>
<feature type="transmembrane region" description="Helical" evidence="2">
    <location>
        <begin position="72"/>
        <end position="94"/>
    </location>
</feature>
<feature type="compositionally biased region" description="Low complexity" evidence="1">
    <location>
        <begin position="30"/>
        <end position="41"/>
    </location>
</feature>
<dbReference type="EC" id="3.4.24.-" evidence="4"/>
<dbReference type="Pfam" id="PF01551">
    <property type="entry name" value="Peptidase_M23"/>
    <property type="match status" value="1"/>
</dbReference>
<keyword evidence="2" id="KW-0812">Transmembrane</keyword>
<evidence type="ECO:0000259" key="3">
    <source>
        <dbReference type="Pfam" id="PF01551"/>
    </source>
</evidence>
<dbReference type="PANTHER" id="PTHR21666">
    <property type="entry name" value="PEPTIDASE-RELATED"/>
    <property type="match status" value="1"/>
</dbReference>
<evidence type="ECO:0000313" key="4">
    <source>
        <dbReference type="EMBL" id="MFD1200981.1"/>
    </source>
</evidence>
<gene>
    <name evidence="4" type="ORF">ACFQ3U_03640</name>
</gene>
<evidence type="ECO:0000256" key="1">
    <source>
        <dbReference type="SAM" id="MobiDB-lite"/>
    </source>
</evidence>